<evidence type="ECO:0000313" key="8">
    <source>
        <dbReference type="EMBL" id="NYZ69915.1"/>
    </source>
</evidence>
<dbReference type="PANTHER" id="PTHR35004:SF7">
    <property type="entry name" value="INTEGRASE PROTEIN"/>
    <property type="match status" value="1"/>
</dbReference>
<feature type="domain" description="Integrase catalytic" evidence="7">
    <location>
        <begin position="111"/>
        <end position="287"/>
    </location>
</feature>
<evidence type="ECO:0000259" key="6">
    <source>
        <dbReference type="PROSITE" id="PS50531"/>
    </source>
</evidence>
<keyword evidence="2" id="KW-0815">Transposition</keyword>
<dbReference type="NCBIfam" id="NF033546">
    <property type="entry name" value="transpos_IS21"/>
    <property type="match status" value="1"/>
</dbReference>
<dbReference type="Pfam" id="PF22483">
    <property type="entry name" value="Mu-transpos_C_2"/>
    <property type="match status" value="1"/>
</dbReference>
<dbReference type="InterPro" id="IPR036397">
    <property type="entry name" value="RNaseH_sf"/>
</dbReference>
<evidence type="ECO:0000256" key="1">
    <source>
        <dbReference type="ARBA" id="ARBA00009277"/>
    </source>
</evidence>
<keyword evidence="3" id="KW-0238">DNA-binding</keyword>
<dbReference type="GO" id="GO:0003677">
    <property type="term" value="F:DNA binding"/>
    <property type="evidence" value="ECO:0007669"/>
    <property type="project" value="UniProtKB-KW"/>
</dbReference>
<proteinExistence type="inferred from homology"/>
<evidence type="ECO:0000313" key="9">
    <source>
        <dbReference type="Proteomes" id="UP000569732"/>
    </source>
</evidence>
<reference evidence="8 9" key="1">
    <citation type="submission" date="2020-07" db="EMBL/GenBank/DDBJ databases">
        <title>Endozoicomonas sp. nov., isolated from sediment.</title>
        <authorList>
            <person name="Gu T."/>
        </authorList>
    </citation>
    <scope>NUCLEOTIDE SEQUENCE [LARGE SCALE GENOMIC DNA]</scope>
    <source>
        <strain evidence="8 9">SM1973</strain>
    </source>
</reference>
<dbReference type="InterPro" id="IPR012337">
    <property type="entry name" value="RNaseH-like_sf"/>
</dbReference>
<protein>
    <submittedName>
        <fullName evidence="8">IS21 family transposase</fullName>
    </submittedName>
</protein>
<dbReference type="SUPFAM" id="SSF53098">
    <property type="entry name" value="Ribonuclease H-like"/>
    <property type="match status" value="1"/>
</dbReference>
<sequence>MLCQEDYHMIIHLHRQGIYQKDIAKRVGCCERTVRRVLQQGGSPPSKSRKPKPSKLDPYKPTIDRLLQEDVWNAVVIFREIVALGYDGSTSLLRAYITPKRPLRKTKATVRFETPPGKQLQHDWGEIETLIAGQVKKIYFSVNTLGYSRRFYFWATECMDAEHTLESLILSFQWFGGIPQEVLVDNQKALVLAHSPGGHVRFNPRFLDMASHYDFMPKACRPRRPQTKGKDERMVGYIKHHFFQRYRQFDSLDHLNQQAQQWLQTEADQRIHGTYKAPVMERFHQEQTALIPLPMQRYDTSYRESRLVNWDGYIDVSGNRYSVPDSEVGKQVIIRISLDGELRIYDGENHQLLTRHLLQPIQQGWQTQADHHRALWAQCTVEQRSLAIYQEVIDEPLPTI</sequence>
<dbReference type="InterPro" id="IPR017894">
    <property type="entry name" value="HTH_IS21_transposase_type"/>
</dbReference>
<feature type="region of interest" description="Disordered" evidence="5">
    <location>
        <begin position="38"/>
        <end position="59"/>
    </location>
</feature>
<dbReference type="AlphaFoldDB" id="A0A853ILH5"/>
<dbReference type="GO" id="GO:0015074">
    <property type="term" value="P:DNA integration"/>
    <property type="evidence" value="ECO:0007669"/>
    <property type="project" value="InterPro"/>
</dbReference>
<dbReference type="RefSeq" id="WP_180571876.1">
    <property type="nucleotide sequence ID" value="NZ_JACCKB010000186.1"/>
</dbReference>
<dbReference type="PROSITE" id="PS50994">
    <property type="entry name" value="INTEGRASE"/>
    <property type="match status" value="1"/>
</dbReference>
<evidence type="ECO:0000256" key="5">
    <source>
        <dbReference type="SAM" id="MobiDB-lite"/>
    </source>
</evidence>
<dbReference type="InterPro" id="IPR054353">
    <property type="entry name" value="IstA-like_C"/>
</dbReference>
<name>A0A853ILH5_9GAMM</name>
<comment type="caution">
    <text evidence="8">The sequence shown here is derived from an EMBL/GenBank/DDBJ whole genome shotgun (WGS) entry which is preliminary data.</text>
</comment>
<dbReference type="GO" id="GO:0006310">
    <property type="term" value="P:DNA recombination"/>
    <property type="evidence" value="ECO:0007669"/>
    <property type="project" value="UniProtKB-KW"/>
</dbReference>
<dbReference type="Pfam" id="PF13384">
    <property type="entry name" value="HTH_23"/>
    <property type="match status" value="1"/>
</dbReference>
<evidence type="ECO:0000259" key="7">
    <source>
        <dbReference type="PROSITE" id="PS50994"/>
    </source>
</evidence>
<accession>A0A853ILH5</accession>
<dbReference type="Proteomes" id="UP000569732">
    <property type="component" value="Unassembled WGS sequence"/>
</dbReference>
<evidence type="ECO:0000256" key="3">
    <source>
        <dbReference type="ARBA" id="ARBA00023125"/>
    </source>
</evidence>
<dbReference type="Gene3D" id="3.30.420.10">
    <property type="entry name" value="Ribonuclease H-like superfamily/Ribonuclease H"/>
    <property type="match status" value="1"/>
</dbReference>
<gene>
    <name evidence="8" type="ORF">H0A36_28275</name>
</gene>
<feature type="domain" description="HTH IS21-type" evidence="6">
    <location>
        <begin position="5"/>
        <end position="67"/>
    </location>
</feature>
<dbReference type="InterPro" id="IPR001584">
    <property type="entry name" value="Integrase_cat-core"/>
</dbReference>
<dbReference type="EMBL" id="JACCKB010000186">
    <property type="protein sequence ID" value="NYZ69915.1"/>
    <property type="molecule type" value="Genomic_DNA"/>
</dbReference>
<keyword evidence="4" id="KW-0233">DNA recombination</keyword>
<dbReference type="PROSITE" id="PS50531">
    <property type="entry name" value="HTH_IS21"/>
    <property type="match status" value="1"/>
</dbReference>
<dbReference type="Pfam" id="PF00665">
    <property type="entry name" value="rve"/>
    <property type="match status" value="1"/>
</dbReference>
<evidence type="ECO:0000256" key="2">
    <source>
        <dbReference type="ARBA" id="ARBA00022578"/>
    </source>
</evidence>
<keyword evidence="9" id="KW-1185">Reference proteome</keyword>
<evidence type="ECO:0000256" key="4">
    <source>
        <dbReference type="ARBA" id="ARBA00023172"/>
    </source>
</evidence>
<comment type="similarity">
    <text evidence="1">Belongs to the transposase IS21/IS408/IS1162 family.</text>
</comment>
<organism evidence="8 9">
    <name type="scientific">Spartinivicinus marinus</name>
    <dbReference type="NCBI Taxonomy" id="2994442"/>
    <lineage>
        <taxon>Bacteria</taxon>
        <taxon>Pseudomonadati</taxon>
        <taxon>Pseudomonadota</taxon>
        <taxon>Gammaproteobacteria</taxon>
        <taxon>Oceanospirillales</taxon>
        <taxon>Zooshikellaceae</taxon>
        <taxon>Spartinivicinus</taxon>
    </lineage>
</organism>
<dbReference type="GO" id="GO:0032196">
    <property type="term" value="P:transposition"/>
    <property type="evidence" value="ECO:0007669"/>
    <property type="project" value="UniProtKB-KW"/>
</dbReference>
<dbReference type="PANTHER" id="PTHR35004">
    <property type="entry name" value="TRANSPOSASE RV3428C-RELATED"/>
    <property type="match status" value="1"/>
</dbReference>